<organism evidence="2 3">
    <name type="scientific">Hydra vulgaris</name>
    <name type="common">Hydra</name>
    <name type="synonym">Hydra attenuata</name>
    <dbReference type="NCBI Taxonomy" id="6087"/>
    <lineage>
        <taxon>Eukaryota</taxon>
        <taxon>Metazoa</taxon>
        <taxon>Cnidaria</taxon>
        <taxon>Hydrozoa</taxon>
        <taxon>Hydroidolina</taxon>
        <taxon>Anthoathecata</taxon>
        <taxon>Aplanulata</taxon>
        <taxon>Hydridae</taxon>
        <taxon>Hydra</taxon>
    </lineage>
</organism>
<dbReference type="Pfam" id="PF05270">
    <property type="entry name" value="AbfB"/>
    <property type="match status" value="5"/>
</dbReference>
<feature type="domain" description="Alpha-L-arabinofuranosidase B arabinose-binding" evidence="1">
    <location>
        <begin position="461"/>
        <end position="567"/>
    </location>
</feature>
<accession>A0ABM4DBT4</accession>
<dbReference type="CDD" id="cd23399">
    <property type="entry name" value="beta-trefoil_ABD_ABFB"/>
    <property type="match status" value="1"/>
</dbReference>
<dbReference type="InterPro" id="IPR007934">
    <property type="entry name" value="AbfB_ABD"/>
</dbReference>
<feature type="domain" description="Alpha-L-arabinofuranosidase B arabinose-binding" evidence="1">
    <location>
        <begin position="608"/>
        <end position="710"/>
    </location>
</feature>
<gene>
    <name evidence="3" type="primary">LOC136089701</name>
</gene>
<proteinExistence type="predicted"/>
<dbReference type="SUPFAM" id="SSF110221">
    <property type="entry name" value="AbfB domain"/>
    <property type="match status" value="9"/>
</dbReference>
<protein>
    <submittedName>
        <fullName evidence="3">Uncharacterized protein LOC136089701</fullName>
    </submittedName>
</protein>
<evidence type="ECO:0000259" key="1">
    <source>
        <dbReference type="Pfam" id="PF05270"/>
    </source>
</evidence>
<dbReference type="Gene3D" id="2.80.10.50">
    <property type="match status" value="8"/>
</dbReference>
<dbReference type="Proteomes" id="UP001652625">
    <property type="component" value="Chromosome 13"/>
</dbReference>
<feature type="domain" description="Alpha-L-arabinofuranosidase B arabinose-binding" evidence="1">
    <location>
        <begin position="172"/>
        <end position="262"/>
    </location>
</feature>
<evidence type="ECO:0000313" key="3">
    <source>
        <dbReference type="RefSeq" id="XP_065671833.1"/>
    </source>
</evidence>
<keyword evidence="2" id="KW-1185">Reference proteome</keyword>
<dbReference type="GeneID" id="136089701"/>
<dbReference type="CDD" id="cd23398">
    <property type="entry name" value="beta-trefoil_ABD_OTOG-like"/>
    <property type="match status" value="2"/>
</dbReference>
<dbReference type="InterPro" id="IPR036195">
    <property type="entry name" value="AbfB_ABD_sf"/>
</dbReference>
<evidence type="ECO:0000313" key="2">
    <source>
        <dbReference type="Proteomes" id="UP001652625"/>
    </source>
</evidence>
<sequence>MIRVVKALNGRADSVSFQSIKDEKKYLRHQNFILKLHPVDLSSELFKNDASFIVRKGYYFPGFVSFESTNYPGYFLRHQDYTIKLHKEEPLVELFRKDASFMPLQLELSSITTRIEEVTSVEIEKKLSFIGQAFSLESINYPQYRIGVRDDSSAAILLFGVEESIVKALNGKEDAVSLQSVVESNKYLRHQNFILKLHSIDNSELFKNDASFIIRNDKYYTGYISFESTNYPGYFLRHQDYTVKLHKEEPSVELYRKDASFKLVQLGVCKLNLELFSLHFSFQSINYPHYQFGIKSDDTAAIVLNSQDGFRVVKALNGRADSVSFQSIKDEKKYLRHQNFILKLHPVDLSSELFKNDASFIVRKGYYFPGFVSFESTNYPGYFLRHQDYTIKLHKEEPLVELFRKDASFMPLQLELSQISIDSFESSSYPQQLGGVYSLESNNYPQHRIGVRNDETAAIILYGVEEFRIVKALNGRLDSISLQSSKERNKYLRHQNFILKLHPVDLSSELFKNDASFVIRENKYYPGYVSFESTNYPGYFLRHQDFTVKLHKEEPNVELYRRDASFKLTQLGVLRIGDEYIFQSNNYPKYRIGIKDDDTAAILANSLDEFRVVKALNGRGDSVSLQAIKESTKYLRHRNFILKLDVLDLDSELFKNDASFIIRDNYYYPGFVSIESTNYPGYFLRHQDYTIKLHKEEPFVELYRRDASFKLVQSDLCN</sequence>
<dbReference type="RefSeq" id="XP_065671833.1">
    <property type="nucleotide sequence ID" value="XM_065815761.1"/>
</dbReference>
<feature type="domain" description="Alpha-L-arabinofuranosidase B arabinose-binding" evidence="1">
    <location>
        <begin position="4"/>
        <end position="102"/>
    </location>
</feature>
<name>A0ABM4DBT4_HYDVU</name>
<reference evidence="3" key="1">
    <citation type="submission" date="2025-08" db="UniProtKB">
        <authorList>
            <consortium name="RefSeq"/>
        </authorList>
    </citation>
    <scope>IDENTIFICATION</scope>
</reference>
<feature type="domain" description="Alpha-L-arabinofuranosidase B arabinose-binding" evidence="1">
    <location>
        <begin position="303"/>
        <end position="410"/>
    </location>
</feature>